<organism evidence="1 2">
    <name type="scientific">Caenorhabditis tropicalis</name>
    <dbReference type="NCBI Taxonomy" id="1561998"/>
    <lineage>
        <taxon>Eukaryota</taxon>
        <taxon>Metazoa</taxon>
        <taxon>Ecdysozoa</taxon>
        <taxon>Nematoda</taxon>
        <taxon>Chromadorea</taxon>
        <taxon>Rhabditida</taxon>
        <taxon>Rhabditina</taxon>
        <taxon>Rhabditomorpha</taxon>
        <taxon>Rhabditoidea</taxon>
        <taxon>Rhabditidae</taxon>
        <taxon>Peloderinae</taxon>
        <taxon>Caenorhabditis</taxon>
    </lineage>
</organism>
<dbReference type="STRING" id="1561998.A0A1I7UI03"/>
<keyword evidence="1" id="KW-1185">Reference proteome</keyword>
<dbReference type="AlphaFoldDB" id="A0A1I7UI03"/>
<evidence type="ECO:0000313" key="2">
    <source>
        <dbReference type="WBParaSite" id="Csp11.Scaffold629.g9531.t1"/>
    </source>
</evidence>
<protein>
    <submittedName>
        <fullName evidence="2">Transposase</fullName>
    </submittedName>
</protein>
<proteinExistence type="predicted"/>
<dbReference type="Proteomes" id="UP000095282">
    <property type="component" value="Unplaced"/>
</dbReference>
<name>A0A1I7UI03_9PELO</name>
<sequence length="75" mass="8739">MIPVYSPQKMFLFCYLNTRKRRFYRLNHEARTLENKRDPNETDFAIGFDVDSSGGAVVIDHPTDDNQKSQIALVF</sequence>
<dbReference type="WBParaSite" id="Csp11.Scaffold629.g9531.t1">
    <property type="protein sequence ID" value="Csp11.Scaffold629.g9531.t1"/>
    <property type="gene ID" value="Csp11.Scaffold629.g9531"/>
</dbReference>
<dbReference type="eggNOG" id="KOG2475">
    <property type="taxonomic scope" value="Eukaryota"/>
</dbReference>
<evidence type="ECO:0000313" key="1">
    <source>
        <dbReference type="Proteomes" id="UP000095282"/>
    </source>
</evidence>
<accession>A0A1I7UI03</accession>
<reference evidence="2" key="1">
    <citation type="submission" date="2016-11" db="UniProtKB">
        <authorList>
            <consortium name="WormBaseParasite"/>
        </authorList>
    </citation>
    <scope>IDENTIFICATION</scope>
</reference>